<dbReference type="RefSeq" id="WP_379694691.1">
    <property type="nucleotide sequence ID" value="NZ_JBHSXH010000011.1"/>
</dbReference>
<feature type="compositionally biased region" description="Polar residues" evidence="1">
    <location>
        <begin position="127"/>
        <end position="143"/>
    </location>
</feature>
<evidence type="ECO:0000256" key="1">
    <source>
        <dbReference type="SAM" id="MobiDB-lite"/>
    </source>
</evidence>
<reference evidence="2 3" key="1">
    <citation type="journal article" date="2019" name="Int. J. Syst. Evol. Microbiol.">
        <title>The Global Catalogue of Microorganisms (GCM) 10K type strain sequencing project: providing services to taxonomists for standard genome sequencing and annotation.</title>
        <authorList>
            <consortium name="The Broad Institute Genomics Platform"/>
            <consortium name="The Broad Institute Genome Sequencing Center for Infectious Disease"/>
            <person name="Wu L."/>
            <person name="Ma J."/>
        </authorList>
    </citation>
    <scope>NUCLEOTIDE SEQUENCE [LARGE SCALE GENOMIC DNA]</scope>
    <source>
        <strain evidence="2 3">YIM 94188</strain>
    </source>
</reference>
<proteinExistence type="predicted"/>
<comment type="caution">
    <text evidence="2">The sequence shown here is derived from an EMBL/GenBank/DDBJ whole genome shotgun (WGS) entry which is preliminary data.</text>
</comment>
<accession>A0ABD5TXK5</accession>
<protein>
    <recommendedName>
        <fullName evidence="4">DNA-binding protein</fullName>
    </recommendedName>
</protein>
<feature type="region of interest" description="Disordered" evidence="1">
    <location>
        <begin position="127"/>
        <end position="152"/>
    </location>
</feature>
<dbReference type="Proteomes" id="UP001596408">
    <property type="component" value="Unassembled WGS sequence"/>
</dbReference>
<dbReference type="AlphaFoldDB" id="A0ABD5TXK5"/>
<sequence>MDSGRTVRGREEDDLVLKDGNGTEYMRLSTLADISKDRVPAIYSYDHAADEYVVYEHGEQHVYDTKAAFEADWVRIKKPFIPDNELPTPEYSHESYAIVILHEGGEPVVYSDGETHSLEKLFETVTSSRDGGAADQQSETAQQAEAPPIEDIADDPDAVVERFADLHLIEDAESTVAAGDVYKQYEQWAERNDIEPDTKS</sequence>
<gene>
    <name evidence="2" type="ORF">ACFQEV_08190</name>
</gene>
<name>A0ABD5TXK5_9EURY</name>
<evidence type="ECO:0000313" key="2">
    <source>
        <dbReference type="EMBL" id="MFC6824969.1"/>
    </source>
</evidence>
<evidence type="ECO:0000313" key="3">
    <source>
        <dbReference type="Proteomes" id="UP001596408"/>
    </source>
</evidence>
<keyword evidence="3" id="KW-1185">Reference proteome</keyword>
<evidence type="ECO:0008006" key="4">
    <source>
        <dbReference type="Google" id="ProtNLM"/>
    </source>
</evidence>
<organism evidence="2 3">
    <name type="scientific">Halopelagius fulvigenes</name>
    <dbReference type="NCBI Taxonomy" id="1198324"/>
    <lineage>
        <taxon>Archaea</taxon>
        <taxon>Methanobacteriati</taxon>
        <taxon>Methanobacteriota</taxon>
        <taxon>Stenosarchaea group</taxon>
        <taxon>Halobacteria</taxon>
        <taxon>Halobacteriales</taxon>
        <taxon>Haloferacaceae</taxon>
    </lineage>
</organism>
<dbReference type="EMBL" id="JBHSXH010000011">
    <property type="protein sequence ID" value="MFC6824969.1"/>
    <property type="molecule type" value="Genomic_DNA"/>
</dbReference>